<dbReference type="EMBL" id="CAJVPW010001355">
    <property type="protein sequence ID" value="CAG8481859.1"/>
    <property type="molecule type" value="Genomic_DNA"/>
</dbReference>
<proteinExistence type="predicted"/>
<dbReference type="Proteomes" id="UP000789366">
    <property type="component" value="Unassembled WGS sequence"/>
</dbReference>
<comment type="caution">
    <text evidence="1">The sequence shown here is derived from an EMBL/GenBank/DDBJ whole genome shotgun (WGS) entry which is preliminary data.</text>
</comment>
<protein>
    <submittedName>
        <fullName evidence="1">862_t:CDS:1</fullName>
    </submittedName>
</protein>
<accession>A0ACA9KMC1</accession>
<organism evidence="1 2">
    <name type="scientific">Cetraspora pellucida</name>
    <dbReference type="NCBI Taxonomy" id="1433469"/>
    <lineage>
        <taxon>Eukaryota</taxon>
        <taxon>Fungi</taxon>
        <taxon>Fungi incertae sedis</taxon>
        <taxon>Mucoromycota</taxon>
        <taxon>Glomeromycotina</taxon>
        <taxon>Glomeromycetes</taxon>
        <taxon>Diversisporales</taxon>
        <taxon>Gigasporaceae</taxon>
        <taxon>Cetraspora</taxon>
    </lineage>
</organism>
<evidence type="ECO:0000313" key="1">
    <source>
        <dbReference type="EMBL" id="CAG8481859.1"/>
    </source>
</evidence>
<reference evidence="1" key="1">
    <citation type="submission" date="2021-06" db="EMBL/GenBank/DDBJ databases">
        <authorList>
            <person name="Kallberg Y."/>
            <person name="Tangrot J."/>
            <person name="Rosling A."/>
        </authorList>
    </citation>
    <scope>NUCLEOTIDE SEQUENCE</scope>
    <source>
        <strain evidence="1">28 12/20/2015</strain>
    </source>
</reference>
<evidence type="ECO:0000313" key="2">
    <source>
        <dbReference type="Proteomes" id="UP000789366"/>
    </source>
</evidence>
<name>A0ACA9KMC1_9GLOM</name>
<sequence>MVNNVNAQQYINEKYSINGVCKSSSDEENKGKRREEITELDLSKGKVGKGFFNDGKTLTGSLKLEGFTKLRKLIISSQQITELDVSECENLTELDCQNNQVDKLNVSNCSNLKKINCSNNHIKGLDLSFCPDLEEVNINNCPGLTPDKIKSDLYHDTDNGKLVKNNFQKLTKTGPQISKATNNDIRNILIVGWTGNGKSTLANTLIGTAKFEEKGSGVSVTKTFQKSEIFEVGEGIYSAKEGISQILFVVKGRFAENQIIAFNMFKDFIAETGITKFATVVRTGFKDFRSADKCVKDQEELLTQRKEIEEIINSCNGIIHVDNPSIPDRDEEDSDNEQEILISEKKRKESREKEKELEKGDSSIKKEDLSQAKGELVQKVDKTIKGNFGISIPVIILVGKTGSGKSTLANVISNTNKFQESGSTSSGTREIQSEEFKENEVSCQVIDTVGIGDTQLAKEKVLDKIAEAVYLARNGISRVLFVTDGRFDPYEMSIYNLLKTIIFDERVTKHTTIIRTNFNDFGKQKKCETDIESMIESGSDELAKIIKTCREKIIHAKIESKKKLAKKEEERRKKQEEAKKKEEIKKAVKQISTAEELKNELENVSSAETEDSETKSVTKKEEQPTENDQDLESNRKIFTKLRIATLESELKELEETKKLIEEIQVAEGVIRQKVLNHIFHNYDEITQVAGGDIFINSIVGDNTNPLNTSKLSLAELQKQKEKLEEKLLEKKDDDQSLDEIKNKINQKEQELLKLKKELLDIKEIFEE</sequence>
<gene>
    <name evidence="1" type="ORF">SPELUC_LOCUS2163</name>
</gene>
<keyword evidence="2" id="KW-1185">Reference proteome</keyword>